<organism evidence="1 2">
    <name type="scientific">Liparis tanakae</name>
    <name type="common">Tanaka's snailfish</name>
    <dbReference type="NCBI Taxonomy" id="230148"/>
    <lineage>
        <taxon>Eukaryota</taxon>
        <taxon>Metazoa</taxon>
        <taxon>Chordata</taxon>
        <taxon>Craniata</taxon>
        <taxon>Vertebrata</taxon>
        <taxon>Euteleostomi</taxon>
        <taxon>Actinopterygii</taxon>
        <taxon>Neopterygii</taxon>
        <taxon>Teleostei</taxon>
        <taxon>Neoteleostei</taxon>
        <taxon>Acanthomorphata</taxon>
        <taxon>Eupercaria</taxon>
        <taxon>Perciformes</taxon>
        <taxon>Cottioidei</taxon>
        <taxon>Cottales</taxon>
        <taxon>Liparidae</taxon>
        <taxon>Liparis</taxon>
    </lineage>
</organism>
<dbReference type="EMBL" id="SRLO01000538">
    <property type="protein sequence ID" value="TNN52716.1"/>
    <property type="molecule type" value="Genomic_DNA"/>
</dbReference>
<comment type="caution">
    <text evidence="1">The sequence shown here is derived from an EMBL/GenBank/DDBJ whole genome shotgun (WGS) entry which is preliminary data.</text>
</comment>
<keyword evidence="2" id="KW-1185">Reference proteome</keyword>
<dbReference type="Proteomes" id="UP000314294">
    <property type="component" value="Unassembled WGS sequence"/>
</dbReference>
<accession>A0A4Z2GGV5</accession>
<sequence>MPESSHRALMADRYRRKLDVSSRPLAILGDRVSIAIRLSPWLWLSGSPHGMCSFSRASTNTRIPGRGNRGSEVLSVLLVEVLAVDDPHLFEESRLAALARAEQQDLHQPLHAEKQLLEMQDPKTGVNWGSLDGGKQSYGLKLESYRFNLHDNPHSLRVGEREKSRR</sequence>
<dbReference type="AlphaFoldDB" id="A0A4Z2GGV5"/>
<gene>
    <name evidence="1" type="ORF">EYF80_037096</name>
</gene>
<protein>
    <submittedName>
        <fullName evidence="1">Uncharacterized protein</fullName>
    </submittedName>
</protein>
<evidence type="ECO:0000313" key="2">
    <source>
        <dbReference type="Proteomes" id="UP000314294"/>
    </source>
</evidence>
<name>A0A4Z2GGV5_9TELE</name>
<evidence type="ECO:0000313" key="1">
    <source>
        <dbReference type="EMBL" id="TNN52716.1"/>
    </source>
</evidence>
<reference evidence="1 2" key="1">
    <citation type="submission" date="2019-03" db="EMBL/GenBank/DDBJ databases">
        <title>First draft genome of Liparis tanakae, snailfish: a comprehensive survey of snailfish specific genes.</title>
        <authorList>
            <person name="Kim W."/>
            <person name="Song I."/>
            <person name="Jeong J.-H."/>
            <person name="Kim D."/>
            <person name="Kim S."/>
            <person name="Ryu S."/>
            <person name="Song J.Y."/>
            <person name="Lee S.K."/>
        </authorList>
    </citation>
    <scope>NUCLEOTIDE SEQUENCE [LARGE SCALE GENOMIC DNA]</scope>
    <source>
        <tissue evidence="1">Muscle</tissue>
    </source>
</reference>
<dbReference type="OrthoDB" id="10521167at2759"/>
<proteinExistence type="predicted"/>